<reference evidence="10 11" key="1">
    <citation type="journal article" date="2017" name="MBio">
        <title>Type VI secretion-mediated competition in the bee gut microbiome.</title>
        <authorList>
            <person name="Steele M.I."/>
            <person name="Kwong W.K."/>
            <person name="Powell J.E."/>
            <person name="Whiteley M."/>
            <person name="Moran N.A."/>
        </authorList>
    </citation>
    <scope>NUCLEOTIDE SEQUENCE [LARGE SCALE GENOMIC DNA]</scope>
    <source>
        <strain evidence="10 11">Ruf1-X</strain>
    </source>
</reference>
<dbReference type="GO" id="GO:0055085">
    <property type="term" value="P:transmembrane transport"/>
    <property type="evidence" value="ECO:0007669"/>
    <property type="project" value="InterPro"/>
</dbReference>
<dbReference type="PANTHER" id="PTHR33529:SF7">
    <property type="entry name" value="LIPOPOLYSACCHARIDE EXPORT SYSTEM PERMEASE PROTEIN LPTF"/>
    <property type="match status" value="1"/>
</dbReference>
<protein>
    <recommendedName>
        <fullName evidence="2">Lipopolysaccharide export system permease protein LptF</fullName>
    </recommendedName>
</protein>
<proteinExistence type="predicted"/>
<keyword evidence="4" id="KW-1003">Cell membrane</keyword>
<dbReference type="AlphaFoldDB" id="A0A066TKV7"/>
<keyword evidence="5" id="KW-0997">Cell inner membrane</keyword>
<sequence>MIYQRQFIKELSWAAVGIFMILLVVLVATQAINLLGRAASGRVAIDAVTALVGFWTIGLTPVLLILTAYISIITVLTRYWRDSEMVIWLSSGLSLRNWIFSLMKFAVPFAILVAVVSMLVQPWAELRSREFAELLKQKQEMSLLEPGVFREIGKSHPRVYFIESFDPDSGHASNLFVREKEKNGKDSTIFAKRGEFKQDGEKRILTLEDGFRYYGQPGQADYQRASFHKMTLVISVNTMIVDPKQNRHTIPTAALFASDDAIYKAELMWRLSLPISVIILALLALPLSYYNPRTGHTYNILIAIAVFLIYQNGLTFLRDMVENSRIPLWLGILPMHLMMFMVFLFLLRWRDLPSASFKAAFTSLLRGRS</sequence>
<dbReference type="InterPro" id="IPR005495">
    <property type="entry name" value="LptG/LptF_permease"/>
</dbReference>
<dbReference type="GO" id="GO:0015920">
    <property type="term" value="P:lipopolysaccharide transport"/>
    <property type="evidence" value="ECO:0007669"/>
    <property type="project" value="TreeGrafter"/>
</dbReference>
<feature type="transmembrane region" description="Helical" evidence="9">
    <location>
        <begin position="271"/>
        <end position="290"/>
    </location>
</feature>
<keyword evidence="3" id="KW-0813">Transport</keyword>
<evidence type="ECO:0000256" key="2">
    <source>
        <dbReference type="ARBA" id="ARBA00014213"/>
    </source>
</evidence>
<dbReference type="OrthoDB" id="9778062at2"/>
<gene>
    <name evidence="10" type="ORF">BHC46_05620</name>
</gene>
<keyword evidence="7 9" id="KW-1133">Transmembrane helix</keyword>
<feature type="transmembrane region" description="Helical" evidence="9">
    <location>
        <begin position="12"/>
        <end position="35"/>
    </location>
</feature>
<dbReference type="GO" id="GO:0043190">
    <property type="term" value="C:ATP-binding cassette (ABC) transporter complex"/>
    <property type="evidence" value="ECO:0007669"/>
    <property type="project" value="InterPro"/>
</dbReference>
<dbReference type="RefSeq" id="WP_037406533.1">
    <property type="nucleotide sequence ID" value="NZ_MEIP01000014.1"/>
</dbReference>
<evidence type="ECO:0000256" key="1">
    <source>
        <dbReference type="ARBA" id="ARBA00004429"/>
    </source>
</evidence>
<organism evidence="10 11">
    <name type="scientific">Snodgrassella alvi</name>
    <dbReference type="NCBI Taxonomy" id="1196083"/>
    <lineage>
        <taxon>Bacteria</taxon>
        <taxon>Pseudomonadati</taxon>
        <taxon>Pseudomonadota</taxon>
        <taxon>Betaproteobacteria</taxon>
        <taxon>Neisseriales</taxon>
        <taxon>Neisseriaceae</taxon>
        <taxon>Snodgrassella</taxon>
    </lineage>
</organism>
<evidence type="ECO:0000313" key="11">
    <source>
        <dbReference type="Proteomes" id="UP000229970"/>
    </source>
</evidence>
<dbReference type="NCBIfam" id="TIGR04407">
    <property type="entry name" value="LptF_YjgP"/>
    <property type="match status" value="1"/>
</dbReference>
<dbReference type="Proteomes" id="UP000229970">
    <property type="component" value="Unassembled WGS sequence"/>
</dbReference>
<dbReference type="Pfam" id="PF03739">
    <property type="entry name" value="LptF_LptG"/>
    <property type="match status" value="1"/>
</dbReference>
<dbReference type="EMBL" id="MEIP01000014">
    <property type="protein sequence ID" value="PIT47766.1"/>
    <property type="molecule type" value="Genomic_DNA"/>
</dbReference>
<feature type="transmembrane region" description="Helical" evidence="9">
    <location>
        <begin position="296"/>
        <end position="314"/>
    </location>
</feature>
<dbReference type="eggNOG" id="COG0795">
    <property type="taxonomic scope" value="Bacteria"/>
</dbReference>
<evidence type="ECO:0000313" key="10">
    <source>
        <dbReference type="EMBL" id="PIT47766.1"/>
    </source>
</evidence>
<evidence type="ECO:0000256" key="4">
    <source>
        <dbReference type="ARBA" id="ARBA00022475"/>
    </source>
</evidence>
<dbReference type="InterPro" id="IPR030922">
    <property type="entry name" value="LptF"/>
</dbReference>
<comment type="caution">
    <text evidence="10">The sequence shown here is derived from an EMBL/GenBank/DDBJ whole genome shotgun (WGS) entry which is preliminary data.</text>
</comment>
<name>A0A066TKV7_9NEIS</name>
<keyword evidence="6 9" id="KW-0812">Transmembrane</keyword>
<feature type="transmembrane region" description="Helical" evidence="9">
    <location>
        <begin position="326"/>
        <end position="347"/>
    </location>
</feature>
<evidence type="ECO:0000256" key="6">
    <source>
        <dbReference type="ARBA" id="ARBA00022692"/>
    </source>
</evidence>
<keyword evidence="8 9" id="KW-0472">Membrane</keyword>
<feature type="transmembrane region" description="Helical" evidence="9">
    <location>
        <begin position="47"/>
        <end position="77"/>
    </location>
</feature>
<dbReference type="PANTHER" id="PTHR33529">
    <property type="entry name" value="SLR0882 PROTEIN-RELATED"/>
    <property type="match status" value="1"/>
</dbReference>
<evidence type="ECO:0000256" key="9">
    <source>
        <dbReference type="SAM" id="Phobius"/>
    </source>
</evidence>
<evidence type="ECO:0000256" key="7">
    <source>
        <dbReference type="ARBA" id="ARBA00022989"/>
    </source>
</evidence>
<accession>A0A066TKV7</accession>
<evidence type="ECO:0000256" key="8">
    <source>
        <dbReference type="ARBA" id="ARBA00023136"/>
    </source>
</evidence>
<comment type="subcellular location">
    <subcellularLocation>
        <location evidence="1">Cell inner membrane</location>
        <topology evidence="1">Multi-pass membrane protein</topology>
    </subcellularLocation>
</comment>
<evidence type="ECO:0000256" key="5">
    <source>
        <dbReference type="ARBA" id="ARBA00022519"/>
    </source>
</evidence>
<evidence type="ECO:0000256" key="3">
    <source>
        <dbReference type="ARBA" id="ARBA00022448"/>
    </source>
</evidence>
<feature type="transmembrane region" description="Helical" evidence="9">
    <location>
        <begin position="97"/>
        <end position="120"/>
    </location>
</feature>